<evidence type="ECO:0000256" key="1">
    <source>
        <dbReference type="ARBA" id="ARBA00004245"/>
    </source>
</evidence>
<reference evidence="12" key="1">
    <citation type="submission" date="2017-01" db="EMBL/GenBank/DDBJ databases">
        <authorList>
            <person name="Wang Y."/>
            <person name="White M."/>
            <person name="Kvist S."/>
            <person name="Moncalvo J.-M."/>
        </authorList>
    </citation>
    <scope>NUCLEOTIDE SEQUENCE [LARGE SCALE GENOMIC DNA]</scope>
    <source>
        <strain evidence="12">COL-18-3</strain>
    </source>
</reference>
<dbReference type="GO" id="GO:0007018">
    <property type="term" value="P:microtubule-based movement"/>
    <property type="evidence" value="ECO:0007669"/>
    <property type="project" value="InterPro"/>
</dbReference>
<dbReference type="GO" id="GO:0005874">
    <property type="term" value="C:microtubule"/>
    <property type="evidence" value="ECO:0007669"/>
    <property type="project" value="UniProtKB-KW"/>
</dbReference>
<gene>
    <name evidence="11" type="ORF">AX774_g179</name>
</gene>
<organism evidence="11 12">
    <name type="scientific">Zancudomyces culisetae</name>
    <name type="common">Gut fungus</name>
    <name type="synonym">Smittium culisetae</name>
    <dbReference type="NCBI Taxonomy" id="1213189"/>
    <lineage>
        <taxon>Eukaryota</taxon>
        <taxon>Fungi</taxon>
        <taxon>Fungi incertae sedis</taxon>
        <taxon>Zoopagomycota</taxon>
        <taxon>Kickxellomycotina</taxon>
        <taxon>Harpellomycetes</taxon>
        <taxon>Harpellales</taxon>
        <taxon>Legeriomycetaceae</taxon>
        <taxon>Zancudomyces</taxon>
    </lineage>
</organism>
<dbReference type="InterPro" id="IPR008467">
    <property type="entry name" value="Dynein1_light_intermed_chain"/>
</dbReference>
<dbReference type="PANTHER" id="PTHR12688:SF0">
    <property type="entry name" value="DYNEIN LIGHT INTERMEDIATE CHAIN"/>
    <property type="match status" value="1"/>
</dbReference>
<keyword evidence="9" id="KW-0206">Cytoskeleton</keyword>
<evidence type="ECO:0000256" key="6">
    <source>
        <dbReference type="ARBA" id="ARBA00022840"/>
    </source>
</evidence>
<feature type="compositionally biased region" description="Polar residues" evidence="10">
    <location>
        <begin position="244"/>
        <end position="262"/>
    </location>
</feature>
<dbReference type="GO" id="GO:0045504">
    <property type="term" value="F:dynein heavy chain binding"/>
    <property type="evidence" value="ECO:0007669"/>
    <property type="project" value="TreeGrafter"/>
</dbReference>
<keyword evidence="2" id="KW-0813">Transport</keyword>
<dbReference type="PANTHER" id="PTHR12688">
    <property type="entry name" value="DYNEIN LIGHT INTERMEDIATE CHAIN"/>
    <property type="match status" value="1"/>
</dbReference>
<dbReference type="GO" id="GO:0005868">
    <property type="term" value="C:cytoplasmic dynein complex"/>
    <property type="evidence" value="ECO:0007669"/>
    <property type="project" value="InterPro"/>
</dbReference>
<keyword evidence="4" id="KW-0493">Microtubule</keyword>
<keyword evidence="7" id="KW-0243">Dynein</keyword>
<comment type="caution">
    <text evidence="11">The sequence shown here is derived from an EMBL/GenBank/DDBJ whole genome shotgun (WGS) entry which is preliminary data.</text>
</comment>
<dbReference type="Proteomes" id="UP000188320">
    <property type="component" value="Unassembled WGS sequence"/>
</dbReference>
<comment type="subcellular location">
    <subcellularLocation>
        <location evidence="1">Cytoplasm</location>
        <location evidence="1">Cytoskeleton</location>
    </subcellularLocation>
</comment>
<keyword evidence="12" id="KW-1185">Reference proteome</keyword>
<dbReference type="GO" id="GO:0000226">
    <property type="term" value="P:microtubule cytoskeleton organization"/>
    <property type="evidence" value="ECO:0007669"/>
    <property type="project" value="TreeGrafter"/>
</dbReference>
<dbReference type="OrthoDB" id="27603at2759"/>
<sequence>MSYAELRHYIVHRLLNRKDVAHHLENSREEKSMSDNMVVDLSHEASVLPFKNVGSDLSKSANSYPFRLRAQVIDRDVVRVPSGWDSKAKIQFLREGFKQEECINTWKSDLGRFELYVQKLEEMLSDPSANPKFNLAKLIAKSQKDADEICMHDQSGLLHLYSQVIHPPSYNIPGPNNTTISTHISPELVDYGATAASLYSNLATFEGNQNFLQKLYQDQQSRSESSEDLYSVADSRPRSHKHSISSTTLANKNPSLLPTWNATQSRYNNSESLLSTAIPPLANQPTSISPPPVTNATTSDKTSSVLSSASKKASSSSPKPQSSGFTPTPISTSTSTSTTSGKPSEVLSSFFQNLLDKKTTSQQK</sequence>
<evidence type="ECO:0000313" key="11">
    <source>
        <dbReference type="EMBL" id="OMH86287.1"/>
    </source>
</evidence>
<evidence type="ECO:0000256" key="8">
    <source>
        <dbReference type="ARBA" id="ARBA00023175"/>
    </source>
</evidence>
<dbReference type="AlphaFoldDB" id="A0A1R1PZD0"/>
<feature type="region of interest" description="Disordered" evidence="10">
    <location>
        <begin position="217"/>
        <end position="262"/>
    </location>
</feature>
<evidence type="ECO:0000256" key="4">
    <source>
        <dbReference type="ARBA" id="ARBA00022701"/>
    </source>
</evidence>
<feature type="region of interest" description="Disordered" evidence="10">
    <location>
        <begin position="280"/>
        <end position="344"/>
    </location>
</feature>
<keyword evidence="6" id="KW-0067">ATP-binding</keyword>
<evidence type="ECO:0000256" key="7">
    <source>
        <dbReference type="ARBA" id="ARBA00023017"/>
    </source>
</evidence>
<evidence type="ECO:0000313" key="12">
    <source>
        <dbReference type="Proteomes" id="UP000188320"/>
    </source>
</evidence>
<dbReference type="EMBL" id="LSSK01000009">
    <property type="protein sequence ID" value="OMH86287.1"/>
    <property type="molecule type" value="Genomic_DNA"/>
</dbReference>
<keyword evidence="8" id="KW-0505">Motor protein</keyword>
<accession>A0A1R1PZD0</accession>
<dbReference type="GO" id="GO:0005524">
    <property type="term" value="F:ATP binding"/>
    <property type="evidence" value="ECO:0007669"/>
    <property type="project" value="UniProtKB-KW"/>
</dbReference>
<dbReference type="Pfam" id="PF05783">
    <property type="entry name" value="DLIC"/>
    <property type="match status" value="1"/>
</dbReference>
<evidence type="ECO:0000256" key="9">
    <source>
        <dbReference type="ARBA" id="ARBA00023212"/>
    </source>
</evidence>
<protein>
    <submittedName>
        <fullName evidence="11">Uncharacterized protein</fullName>
    </submittedName>
</protein>
<evidence type="ECO:0000256" key="2">
    <source>
        <dbReference type="ARBA" id="ARBA00022448"/>
    </source>
</evidence>
<evidence type="ECO:0000256" key="5">
    <source>
        <dbReference type="ARBA" id="ARBA00022741"/>
    </source>
</evidence>
<keyword evidence="5" id="KW-0547">Nucleotide-binding</keyword>
<keyword evidence="3" id="KW-0963">Cytoplasm</keyword>
<proteinExistence type="predicted"/>
<dbReference type="InterPro" id="IPR022780">
    <property type="entry name" value="Dynein_light_int_chain"/>
</dbReference>
<feature type="compositionally biased region" description="Low complexity" evidence="10">
    <location>
        <begin position="299"/>
        <end position="341"/>
    </location>
</feature>
<evidence type="ECO:0000256" key="3">
    <source>
        <dbReference type="ARBA" id="ARBA00022490"/>
    </source>
</evidence>
<name>A0A1R1PZD0_ZANCU</name>
<evidence type="ECO:0000256" key="10">
    <source>
        <dbReference type="SAM" id="MobiDB-lite"/>
    </source>
</evidence>